<evidence type="ECO:0000313" key="5">
    <source>
        <dbReference type="EMBL" id="PWZ75311.1"/>
    </source>
</evidence>
<evidence type="ECO:0000313" key="12">
    <source>
        <dbReference type="Proteomes" id="UP000595859"/>
    </source>
</evidence>
<evidence type="ECO:0000313" key="8">
    <source>
        <dbReference type="EMBL" id="REA83856.1"/>
    </source>
</evidence>
<evidence type="ECO:0000313" key="4">
    <source>
        <dbReference type="EMBL" id="EGQ4383765.1"/>
    </source>
</evidence>
<dbReference type="Proteomes" id="UP000246800">
    <property type="component" value="Unassembled WGS sequence"/>
</dbReference>
<dbReference type="EMBL" id="QEIT01000028">
    <property type="protein sequence ID" value="PWZ75311.1"/>
    <property type="molecule type" value="Genomic_DNA"/>
</dbReference>
<evidence type="ECO:0000313" key="7">
    <source>
        <dbReference type="EMBL" id="QQM99143.1"/>
    </source>
</evidence>
<reference evidence="4 13" key="4">
    <citation type="submission" date="2018-11" db="EMBL/GenBank/DDBJ databases">
        <authorList>
            <consortium name="Veterinary Laboratory Investigation and Response Network"/>
        </authorList>
    </citation>
    <scope>NUCLEOTIDE SEQUENCE [LARGE SCALE GENOMIC DNA]</scope>
    <source>
        <strain evidence="4 13">SPSE-18-VL-LA-PA-Ryan-0021</strain>
    </source>
</reference>
<evidence type="ECO:0000256" key="3">
    <source>
        <dbReference type="SAM" id="Phobius"/>
    </source>
</evidence>
<reference evidence="7 12" key="5">
    <citation type="submission" date="2020-12" db="EMBL/GenBank/DDBJ databases">
        <title>Whole genome sequencing and de novo assembly of Staphylococcus pseudintermedius: a novel pangenome approach to unravel pathogenesis of canine pyoderma.</title>
        <authorList>
            <person name="Ferrer L."/>
            <person name="Perez D."/>
            <person name="Fonticoba R."/>
            <person name="Vines J."/>
            <person name="Fabregas N."/>
            <person name="Madronero S."/>
            <person name="Meroni G."/>
            <person name="Martino P."/>
            <person name="Martinez S."/>
            <person name="Cusco A."/>
            <person name="Migura L."/>
            <person name="Francino O."/>
        </authorList>
    </citation>
    <scope>NUCLEOTIDE SEQUENCE [LARGE SCALE GENOMIC DNA]</scope>
    <source>
        <strain evidence="7 12">HSP080</strain>
    </source>
</reference>
<reference evidence="11" key="3">
    <citation type="journal article" date="2018" name="Vet. Microbiol.">
        <title>Molecular epidemiology of methicillin-resistant staphylococci amongst veterinary personnel, personnel-owned pets, patients and the hospital environment of two companion animal veterinary hospitals.</title>
        <authorList>
            <person name="Worthing K.A."/>
            <person name="Brown J."/>
            <person name="Gerber L."/>
            <person name="Abraham S."/>
            <person name="Trott D."/>
            <person name="Norris J.M."/>
        </authorList>
    </citation>
    <scope>NUCLEOTIDE SEQUENCE [LARGE SCALE GENOMIC DNA]</scope>
    <source>
        <strain evidence="11">ST496-2</strain>
    </source>
</reference>
<dbReference type="eggNOG" id="COG2165">
    <property type="taxonomic scope" value="Bacteria"/>
</dbReference>
<reference evidence="9 10" key="1">
    <citation type="journal article" date="2018" name="Vet. Microbiol.">
        <title>Clonal diversity and geographic distribution of methicillin-resistant Staphylococcus pseudintermedius from Australian animals: Discovery of novel sequence types.</title>
        <authorList>
            <person name="Worthing K.A."/>
            <person name="Abraham S."/>
            <person name="Coombs G.W."/>
            <person name="Pang S."/>
            <person name="Saputra S."/>
            <person name="Jordan D."/>
            <person name="Trott D.J."/>
            <person name="Norris J.M."/>
        </authorList>
    </citation>
    <scope>NUCLEOTIDE SEQUENCE [LARGE SCALE GENOMIC DNA]</scope>
    <source>
        <strain evidence="5 10">ST525 1</strain>
        <strain evidence="6 9">ST71 3</strain>
    </source>
</reference>
<dbReference type="EMBL" id="CP066884">
    <property type="protein sequence ID" value="QQM99143.1"/>
    <property type="molecule type" value="Genomic_DNA"/>
</dbReference>
<sequence>MAKQLRHDGFTLIEMLLVLAIISVFISITMAHPQFNLFHNTTEYEIKKLTSEIDYYQAYAIKSHAPVMLLFRPNRNDIKIETIHPHRVTTIPLAPLQLKMTSNIHALIFDKDGKANQFGTLRFEHQQRAFSLIFHIEQGRYRISYQ</sequence>
<dbReference type="STRING" id="937773.SPSINT_1237"/>
<keyword evidence="13" id="KW-1185">Reference proteome</keyword>
<dbReference type="RefSeq" id="WP_014613823.1">
    <property type="nucleotide sequence ID" value="NZ_AP019372.1"/>
</dbReference>
<dbReference type="EMBL" id="QQPC01000009">
    <property type="protein sequence ID" value="REA83856.1"/>
    <property type="molecule type" value="Genomic_DNA"/>
</dbReference>
<reference evidence="8" key="2">
    <citation type="journal article" date="2018" name="Vet. Microbiol.">
        <title>Methicillin-resistant staphylococci amongst veterinary personnel, personnel-owned pets, patients and the hospital environment of two small animal veterinary hospitals.</title>
        <authorList>
            <person name="Worthing K.A."/>
            <person name="Brown J."/>
            <person name="Gerber L."/>
            <person name="Abraham S."/>
            <person name="Trott D."/>
            <person name="Norris J.M."/>
        </authorList>
    </citation>
    <scope>NUCLEOTIDE SEQUENCE</scope>
    <source>
        <strain evidence="8">ST496-2</strain>
    </source>
</reference>
<comment type="subcellular location">
    <subcellularLocation>
        <location evidence="1">Cell surface</location>
    </subcellularLocation>
</comment>
<dbReference type="EMBL" id="QEIV01000829">
    <property type="protein sequence ID" value="PWZ98261.1"/>
    <property type="molecule type" value="Genomic_DNA"/>
</dbReference>
<dbReference type="NCBIfam" id="NF040982">
    <property type="entry name" value="ComGD"/>
    <property type="match status" value="1"/>
</dbReference>
<dbReference type="GO" id="GO:0030420">
    <property type="term" value="P:establishment of competence for transformation"/>
    <property type="evidence" value="ECO:0007669"/>
    <property type="project" value="UniProtKB-KW"/>
</dbReference>
<evidence type="ECO:0000313" key="6">
    <source>
        <dbReference type="EMBL" id="PWZ98261.1"/>
    </source>
</evidence>
<dbReference type="Proteomes" id="UP000595859">
    <property type="component" value="Chromosome"/>
</dbReference>
<evidence type="ECO:0000313" key="13">
    <source>
        <dbReference type="Proteomes" id="UP000600220"/>
    </source>
</evidence>
<dbReference type="InterPro" id="IPR012902">
    <property type="entry name" value="N_methyl_site"/>
</dbReference>
<accession>A0A166QKN4</accession>
<feature type="transmembrane region" description="Helical" evidence="3">
    <location>
        <begin position="12"/>
        <end position="31"/>
    </location>
</feature>
<keyword evidence="2" id="KW-0178">Competence</keyword>
<dbReference type="Proteomes" id="UP000246351">
    <property type="component" value="Unassembled WGS sequence"/>
</dbReference>
<dbReference type="Pfam" id="PF07963">
    <property type="entry name" value="N_methyl"/>
    <property type="match status" value="1"/>
</dbReference>
<gene>
    <name evidence="5" type="ORF">DD902_05835</name>
    <name evidence="6" type="ORF">DD924_09070</name>
    <name evidence="8" type="ORF">DV961_01945</name>
    <name evidence="4" type="ORF">EGV54_01440</name>
    <name evidence="7" type="ORF">JGZ15_06035</name>
</gene>
<evidence type="ECO:0000256" key="2">
    <source>
        <dbReference type="ARBA" id="ARBA00023287"/>
    </source>
</evidence>
<dbReference type="OrthoDB" id="2412425at2"/>
<evidence type="ECO:0000313" key="9">
    <source>
        <dbReference type="Proteomes" id="UP000246351"/>
    </source>
</evidence>
<keyword evidence="3" id="KW-0472">Membrane</keyword>
<dbReference type="AlphaFoldDB" id="A0A166QKN4"/>
<protein>
    <submittedName>
        <fullName evidence="5">Prepilin-type N-terminal cleavage/methylation domain-containing protein</fullName>
    </submittedName>
</protein>
<evidence type="ECO:0000256" key="1">
    <source>
        <dbReference type="ARBA" id="ARBA00004241"/>
    </source>
</evidence>
<dbReference type="EMBL" id="AAXKXX010000001">
    <property type="protein sequence ID" value="EGQ4383765.1"/>
    <property type="molecule type" value="Genomic_DNA"/>
</dbReference>
<proteinExistence type="predicted"/>
<evidence type="ECO:0000313" key="11">
    <source>
        <dbReference type="Proteomes" id="UP000256409"/>
    </source>
</evidence>
<dbReference type="Proteomes" id="UP000600220">
    <property type="component" value="Unassembled WGS sequence"/>
</dbReference>
<dbReference type="Proteomes" id="UP000256409">
    <property type="component" value="Unassembled WGS sequence"/>
</dbReference>
<name>A0A166QKN4_STAPS</name>
<dbReference type="NCBIfam" id="TIGR02532">
    <property type="entry name" value="IV_pilin_GFxxxE"/>
    <property type="match status" value="1"/>
</dbReference>
<dbReference type="InterPro" id="IPR016785">
    <property type="entry name" value="ComGD"/>
</dbReference>
<keyword evidence="3" id="KW-1133">Transmembrane helix</keyword>
<dbReference type="PIRSF" id="PIRSF021292">
    <property type="entry name" value="Competence_ComGD"/>
    <property type="match status" value="1"/>
</dbReference>
<evidence type="ECO:0000313" key="10">
    <source>
        <dbReference type="Proteomes" id="UP000246800"/>
    </source>
</evidence>
<organism evidence="5 10">
    <name type="scientific">Staphylococcus pseudintermedius</name>
    <dbReference type="NCBI Taxonomy" id="283734"/>
    <lineage>
        <taxon>Bacteria</taxon>
        <taxon>Bacillati</taxon>
        <taxon>Bacillota</taxon>
        <taxon>Bacilli</taxon>
        <taxon>Bacillales</taxon>
        <taxon>Staphylococcaceae</taxon>
        <taxon>Staphylococcus</taxon>
        <taxon>Staphylococcus intermedius group</taxon>
    </lineage>
</organism>
<keyword evidence="3" id="KW-0812">Transmembrane</keyword>
<dbReference type="GO" id="GO:0009986">
    <property type="term" value="C:cell surface"/>
    <property type="evidence" value="ECO:0007669"/>
    <property type="project" value="UniProtKB-SubCell"/>
</dbReference>